<evidence type="ECO:0000313" key="3">
    <source>
        <dbReference type="Proteomes" id="UP001165124"/>
    </source>
</evidence>
<dbReference type="InterPro" id="IPR011009">
    <property type="entry name" value="Kinase-like_dom_sf"/>
</dbReference>
<name>A0A9W6PSA0_9ACTN</name>
<evidence type="ECO:0000259" key="1">
    <source>
        <dbReference type="Pfam" id="PF01636"/>
    </source>
</evidence>
<dbReference type="Proteomes" id="UP001165124">
    <property type="component" value="Unassembled WGS sequence"/>
</dbReference>
<organism evidence="2 3">
    <name type="scientific">Actinomadura rubrobrunea</name>
    <dbReference type="NCBI Taxonomy" id="115335"/>
    <lineage>
        <taxon>Bacteria</taxon>
        <taxon>Bacillati</taxon>
        <taxon>Actinomycetota</taxon>
        <taxon>Actinomycetes</taxon>
        <taxon>Streptosporangiales</taxon>
        <taxon>Thermomonosporaceae</taxon>
        <taxon>Actinomadura</taxon>
    </lineage>
</organism>
<dbReference type="RefSeq" id="WP_067915854.1">
    <property type="nucleotide sequence ID" value="NZ_BSRZ01000001.1"/>
</dbReference>
<keyword evidence="3" id="KW-1185">Reference proteome</keyword>
<evidence type="ECO:0000313" key="2">
    <source>
        <dbReference type="EMBL" id="GLW62542.1"/>
    </source>
</evidence>
<dbReference type="InterPro" id="IPR002575">
    <property type="entry name" value="Aminoglycoside_PTrfase"/>
</dbReference>
<sequence length="325" mass="35771">MNSSAPENWAADRLREAGVDVTGPIERLGVRAWSRQFRIPTAAGYVYFKSSGPAFGHEAALTRALSEWFPGDVPEVLAVDAERNWMLTADFGPAAEFREPAEILRGYTEMIPVFTRIQVGAAGRVDDLAGTGCPDHRLDVLPDLFDELVRDPAAGASAAGPRGLTSEERERLRGLSRDFRETCGLLASYGVPETVVHADIWRGNFLLTANGPLIFDWAESMIAHPFFSLEVVLQDVRALAPGDRRWASRIADAYLRAWERHDRPDRLAEAARLAAAPALVSRALMWRDAIGGLDARARAPYEGAVAEHLRALLRRPPERVGAGRR</sequence>
<dbReference type="AlphaFoldDB" id="A0A9W6PSA0"/>
<gene>
    <name evidence="2" type="ORF">Arub01_07860</name>
</gene>
<dbReference type="SUPFAM" id="SSF56112">
    <property type="entry name" value="Protein kinase-like (PK-like)"/>
    <property type="match status" value="1"/>
</dbReference>
<proteinExistence type="predicted"/>
<accession>A0A9W6PSA0</accession>
<feature type="domain" description="Aminoglycoside phosphotransferase" evidence="1">
    <location>
        <begin position="162"/>
        <end position="261"/>
    </location>
</feature>
<reference evidence="2" key="1">
    <citation type="submission" date="2023-02" db="EMBL/GenBank/DDBJ databases">
        <title>Actinomadura rubrobrunea NBRC 14622.</title>
        <authorList>
            <person name="Ichikawa N."/>
            <person name="Sato H."/>
            <person name="Tonouchi N."/>
        </authorList>
    </citation>
    <scope>NUCLEOTIDE SEQUENCE</scope>
    <source>
        <strain evidence="2">NBRC 14622</strain>
    </source>
</reference>
<dbReference type="Pfam" id="PF01636">
    <property type="entry name" value="APH"/>
    <property type="match status" value="1"/>
</dbReference>
<comment type="caution">
    <text evidence="2">The sequence shown here is derived from an EMBL/GenBank/DDBJ whole genome shotgun (WGS) entry which is preliminary data.</text>
</comment>
<protein>
    <recommendedName>
        <fullName evidence="1">Aminoglycoside phosphotransferase domain-containing protein</fullName>
    </recommendedName>
</protein>
<dbReference type="EMBL" id="BSRZ01000001">
    <property type="protein sequence ID" value="GLW62542.1"/>
    <property type="molecule type" value="Genomic_DNA"/>
</dbReference>
<dbReference type="Gene3D" id="1.10.510.10">
    <property type="entry name" value="Transferase(Phosphotransferase) domain 1"/>
    <property type="match status" value="1"/>
</dbReference>